<evidence type="ECO:0000313" key="1">
    <source>
        <dbReference type="EMBL" id="KGE17372.1"/>
    </source>
</evidence>
<dbReference type="EMBL" id="JQCR01000003">
    <property type="protein sequence ID" value="KGE17372.1"/>
    <property type="molecule type" value="Genomic_DNA"/>
</dbReference>
<reference evidence="1 2" key="2">
    <citation type="submission" date="2014-10" db="EMBL/GenBank/DDBJ databases">
        <title>Comparative genomics of the Paenibacillus odorifer group.</title>
        <authorList>
            <person name="Tsai Y.-C."/>
            <person name="Martin N."/>
            <person name="Korlach J."/>
            <person name="Wiedmann M."/>
        </authorList>
    </citation>
    <scope>NUCLEOTIDE SEQUENCE [LARGE SCALE GENOMIC DNA]</scope>
    <source>
        <strain evidence="1 2">DSM 18334</strain>
    </source>
</reference>
<reference evidence="1 2" key="1">
    <citation type="submission" date="2014-08" db="EMBL/GenBank/DDBJ databases">
        <authorList>
            <person name="den Bakker H.C."/>
        </authorList>
    </citation>
    <scope>NUCLEOTIDE SEQUENCE [LARGE SCALE GENOMIC DNA]</scope>
    <source>
        <strain evidence="1 2">DSM 18334</strain>
    </source>
</reference>
<organism evidence="1 2">
    <name type="scientific">Paenibacillus wynnii</name>
    <dbReference type="NCBI Taxonomy" id="268407"/>
    <lineage>
        <taxon>Bacteria</taxon>
        <taxon>Bacillati</taxon>
        <taxon>Bacillota</taxon>
        <taxon>Bacilli</taxon>
        <taxon>Bacillales</taxon>
        <taxon>Paenibacillaceae</taxon>
        <taxon>Paenibacillus</taxon>
    </lineage>
</organism>
<protein>
    <recommendedName>
        <fullName evidence="3">Lipoprotein</fullName>
    </recommendedName>
</protein>
<dbReference type="OrthoDB" id="2610398at2"/>
<evidence type="ECO:0000313" key="2">
    <source>
        <dbReference type="Proteomes" id="UP000029734"/>
    </source>
</evidence>
<sequence length="182" mass="20163">MNKKIAMVIVITALCSVVITSCSSKESIVQESGLSKAMSVAIAYKKQELEAVPPDHSNEITLEDITKKEAIIKPLTTKVFFEVQSASRMYARALRVALIKNNELKVTYISFTEKSVTAESIDLTYTGTLRFGDSKEDKLFLDGTMTLLKEGDVWKVNNDIYNSEDILSIIEGQILNGLSDSE</sequence>
<keyword evidence="2" id="KW-1185">Reference proteome</keyword>
<comment type="caution">
    <text evidence="1">The sequence shown here is derived from an EMBL/GenBank/DDBJ whole genome shotgun (WGS) entry which is preliminary data.</text>
</comment>
<dbReference type="PROSITE" id="PS51257">
    <property type="entry name" value="PROKAR_LIPOPROTEIN"/>
    <property type="match status" value="1"/>
</dbReference>
<dbReference type="Proteomes" id="UP000029734">
    <property type="component" value="Unassembled WGS sequence"/>
</dbReference>
<evidence type="ECO:0008006" key="3">
    <source>
        <dbReference type="Google" id="ProtNLM"/>
    </source>
</evidence>
<dbReference type="AlphaFoldDB" id="A0A098M743"/>
<proteinExistence type="predicted"/>
<accession>A0A098M743</accession>
<gene>
    <name evidence="1" type="ORF">PWYN_22435</name>
</gene>
<name>A0A098M743_9BACL</name>
<dbReference type="RefSeq" id="WP_036656170.1">
    <property type="nucleotide sequence ID" value="NZ_JQCR01000003.1"/>
</dbReference>